<evidence type="ECO:0000313" key="2">
    <source>
        <dbReference type="EMBL" id="NMD55155.1"/>
    </source>
</evidence>
<accession>A0ABX1LC80</accession>
<name>A0ABX1LC80_9ACTN</name>
<dbReference type="RefSeq" id="WP_158645037.1">
    <property type="nucleotide sequence ID" value="NZ_JABARZ010000004.1"/>
</dbReference>
<feature type="compositionally biased region" description="Basic and acidic residues" evidence="1">
    <location>
        <begin position="24"/>
        <end position="34"/>
    </location>
</feature>
<feature type="region of interest" description="Disordered" evidence="1">
    <location>
        <begin position="1"/>
        <end position="53"/>
    </location>
</feature>
<evidence type="ECO:0000256" key="1">
    <source>
        <dbReference type="SAM" id="MobiDB-lite"/>
    </source>
</evidence>
<proteinExistence type="predicted"/>
<feature type="compositionally biased region" description="Acidic residues" evidence="1">
    <location>
        <begin position="38"/>
        <end position="53"/>
    </location>
</feature>
<feature type="compositionally biased region" description="Low complexity" evidence="1">
    <location>
        <begin position="13"/>
        <end position="23"/>
    </location>
</feature>
<protein>
    <recommendedName>
        <fullName evidence="4">Nucleotide exchange factor GrpE</fullName>
    </recommendedName>
</protein>
<evidence type="ECO:0000313" key="3">
    <source>
        <dbReference type="Proteomes" id="UP000556611"/>
    </source>
</evidence>
<comment type="caution">
    <text evidence="2">The sequence shown here is derived from an EMBL/GenBank/DDBJ whole genome shotgun (WGS) entry which is preliminary data.</text>
</comment>
<sequence>MSTPNDPDLSQLAETPAEAAAEAQRAELDAREAVGADLDGDDEGVLAEEEGLS</sequence>
<reference evidence="2 3" key="1">
    <citation type="submission" date="2020-04" db="EMBL/GenBank/DDBJ databases">
        <title>MicrobeNet Type strains.</title>
        <authorList>
            <person name="Nicholson A.C."/>
        </authorList>
    </citation>
    <scope>NUCLEOTIDE SEQUENCE [LARGE SCALE GENOMIC DNA]</scope>
    <source>
        <strain evidence="2 3">ATCC BAA-330</strain>
    </source>
</reference>
<keyword evidence="3" id="KW-1185">Reference proteome</keyword>
<gene>
    <name evidence="2" type="ORF">HHU10_05910</name>
</gene>
<dbReference type="Proteomes" id="UP000556611">
    <property type="component" value="Unassembled WGS sequence"/>
</dbReference>
<evidence type="ECO:0008006" key="4">
    <source>
        <dbReference type="Google" id="ProtNLM"/>
    </source>
</evidence>
<organism evidence="2 3">
    <name type="scientific">Tsukamurella columbiensis</name>
    <dbReference type="NCBI Taxonomy" id="128509"/>
    <lineage>
        <taxon>Bacteria</taxon>
        <taxon>Bacillati</taxon>
        <taxon>Actinomycetota</taxon>
        <taxon>Actinomycetes</taxon>
        <taxon>Mycobacteriales</taxon>
        <taxon>Tsukamurellaceae</taxon>
        <taxon>Tsukamurella</taxon>
    </lineage>
</organism>
<dbReference type="EMBL" id="JABARZ010000004">
    <property type="protein sequence ID" value="NMD55155.1"/>
    <property type="molecule type" value="Genomic_DNA"/>
</dbReference>